<dbReference type="Pfam" id="PF13847">
    <property type="entry name" value="Methyltransf_31"/>
    <property type="match status" value="1"/>
</dbReference>
<dbReference type="InterPro" id="IPR051052">
    <property type="entry name" value="Diverse_substrate_MTase"/>
</dbReference>
<evidence type="ECO:0000256" key="2">
    <source>
        <dbReference type="ARBA" id="ARBA00022679"/>
    </source>
</evidence>
<comment type="caution">
    <text evidence="4">The sequence shown here is derived from an EMBL/GenBank/DDBJ whole genome shotgun (WGS) entry which is preliminary data.</text>
</comment>
<dbReference type="GO" id="GO:0032259">
    <property type="term" value="P:methylation"/>
    <property type="evidence" value="ECO:0007669"/>
    <property type="project" value="UniProtKB-KW"/>
</dbReference>
<feature type="domain" description="Methyltransferase" evidence="3">
    <location>
        <begin position="41"/>
        <end position="144"/>
    </location>
</feature>
<reference evidence="4 5" key="1">
    <citation type="submission" date="2017-04" db="EMBL/GenBank/DDBJ databases">
        <title>Genome sequencing of [Candida] sorbophila.</title>
        <authorList>
            <person name="Ahn J.O."/>
        </authorList>
    </citation>
    <scope>NUCLEOTIDE SEQUENCE [LARGE SCALE GENOMIC DNA]</scope>
    <source>
        <strain evidence="4 5">DS02</strain>
    </source>
</reference>
<accession>A0A2T0FJA2</accession>
<keyword evidence="2 4" id="KW-0808">Transferase</keyword>
<gene>
    <name evidence="4" type="ORF">B9G98_02647</name>
</gene>
<dbReference type="EMBL" id="NDIQ01000021">
    <property type="protein sequence ID" value="PRT55027.1"/>
    <property type="molecule type" value="Genomic_DNA"/>
</dbReference>
<keyword evidence="1 4" id="KW-0489">Methyltransferase</keyword>
<dbReference type="PANTHER" id="PTHR44942:SF4">
    <property type="entry name" value="METHYLTRANSFERASE TYPE 11 DOMAIN-CONTAINING PROTEIN"/>
    <property type="match status" value="1"/>
</dbReference>
<dbReference type="Proteomes" id="UP000238350">
    <property type="component" value="Unassembled WGS sequence"/>
</dbReference>
<dbReference type="AlphaFoldDB" id="A0A2T0FJA2"/>
<dbReference type="InterPro" id="IPR025714">
    <property type="entry name" value="Methyltranfer_dom"/>
</dbReference>
<name>A0A2T0FJA2_9ASCO</name>
<dbReference type="PANTHER" id="PTHR44942">
    <property type="entry name" value="METHYLTRANSF_11 DOMAIN-CONTAINING PROTEIN"/>
    <property type="match status" value="1"/>
</dbReference>
<dbReference type="RefSeq" id="XP_024664972.1">
    <property type="nucleotide sequence ID" value="XM_024809204.1"/>
</dbReference>
<dbReference type="GeneID" id="36516395"/>
<protein>
    <submittedName>
        <fullName evidence="4">Trans-aconitate 3-methyltransferase</fullName>
    </submittedName>
</protein>
<dbReference type="OrthoDB" id="10027013at2759"/>
<dbReference type="CDD" id="cd02440">
    <property type="entry name" value="AdoMet_MTases"/>
    <property type="match status" value="1"/>
</dbReference>
<keyword evidence="5" id="KW-1185">Reference proteome</keyword>
<evidence type="ECO:0000256" key="1">
    <source>
        <dbReference type="ARBA" id="ARBA00022603"/>
    </source>
</evidence>
<sequence length="275" mass="31863">MSTFAQSNYAAHNYKNFRPVYPPQFYEYLKKHFVSKPNLAIDLGCGTGQATFELANLAESVVGVDNSATMIDQARASSHPDNVSFRVGNDRTFADGVSPDSVDLITVAEAAHWFDLAPFYKTAHEILRKDGILAIWGYCDQTIQEYPAVSDITEKYSYHPDYLGKFWDQGRDRLHHFYSDDKIPDTLFRDVEYRFNSSKELSPQEKLEISKQMTFKEFMDYFRTYSAYHTWLAARGGSEEDIFDRMQREIMDRTGLKLESTITVKWNTVYMFGRK</sequence>
<dbReference type="GO" id="GO:0008757">
    <property type="term" value="F:S-adenosylmethionine-dependent methyltransferase activity"/>
    <property type="evidence" value="ECO:0007669"/>
    <property type="project" value="InterPro"/>
</dbReference>
<proteinExistence type="predicted"/>
<dbReference type="SUPFAM" id="SSF53335">
    <property type="entry name" value="S-adenosyl-L-methionine-dependent methyltransferases"/>
    <property type="match status" value="1"/>
</dbReference>
<dbReference type="STRING" id="45607.A0A2T0FJA2"/>
<organism evidence="4 5">
    <name type="scientific">Wickerhamiella sorbophila</name>
    <dbReference type="NCBI Taxonomy" id="45607"/>
    <lineage>
        <taxon>Eukaryota</taxon>
        <taxon>Fungi</taxon>
        <taxon>Dikarya</taxon>
        <taxon>Ascomycota</taxon>
        <taxon>Saccharomycotina</taxon>
        <taxon>Dipodascomycetes</taxon>
        <taxon>Dipodascales</taxon>
        <taxon>Trichomonascaceae</taxon>
        <taxon>Wickerhamiella</taxon>
    </lineage>
</organism>
<dbReference type="InterPro" id="IPR029063">
    <property type="entry name" value="SAM-dependent_MTases_sf"/>
</dbReference>
<evidence type="ECO:0000313" key="5">
    <source>
        <dbReference type="Proteomes" id="UP000238350"/>
    </source>
</evidence>
<evidence type="ECO:0000313" key="4">
    <source>
        <dbReference type="EMBL" id="PRT55027.1"/>
    </source>
</evidence>
<evidence type="ECO:0000259" key="3">
    <source>
        <dbReference type="Pfam" id="PF13847"/>
    </source>
</evidence>
<dbReference type="Gene3D" id="3.40.50.150">
    <property type="entry name" value="Vaccinia Virus protein VP39"/>
    <property type="match status" value="1"/>
</dbReference>